<feature type="domain" description="Metallo-beta-lactamase" evidence="1">
    <location>
        <begin position="24"/>
        <end position="216"/>
    </location>
</feature>
<evidence type="ECO:0000259" key="1">
    <source>
        <dbReference type="SMART" id="SM00849"/>
    </source>
</evidence>
<dbReference type="InterPro" id="IPR036866">
    <property type="entry name" value="RibonucZ/Hydroxyglut_hydro"/>
</dbReference>
<dbReference type="SUPFAM" id="SSF56281">
    <property type="entry name" value="Metallo-hydrolase/oxidoreductase"/>
    <property type="match status" value="1"/>
</dbReference>
<protein>
    <submittedName>
        <fullName evidence="2">Glyoxylase, beta-lactamase superfamily II</fullName>
    </submittedName>
</protein>
<name>A0A1G8SAF1_9BACI</name>
<keyword evidence="3" id="KW-1185">Reference proteome</keyword>
<dbReference type="Proteomes" id="UP000199225">
    <property type="component" value="Unassembled WGS sequence"/>
</dbReference>
<dbReference type="SMART" id="SM00849">
    <property type="entry name" value="Lactamase_B"/>
    <property type="match status" value="1"/>
</dbReference>
<dbReference type="RefSeq" id="WP_093193098.1">
    <property type="nucleotide sequence ID" value="NZ_FNEV01000003.1"/>
</dbReference>
<sequence length="246" mass="27160">MRINEHVSIVASGKMGMDWTHPSDCNVYVLQSEGEAALIDTGTGESIEAMYLHLKQEGIDLESITYIFLTHIHADHAGGASKLKRDLGSEVYANAEALSVLKSGDEEAIDLLQAKKAGFYPETYRFEGCEALPLKEGDQFQIGSLKVTVYDTPGHSRFDMAFHVQGENADYLFSGDTVLFDGKISMLYTKDFSIHDLSESISKLSRLDVEVLLPGHFQPALKNGNAHITKAKETFENMGIPKNIIE</sequence>
<accession>A0A1G8SAF1</accession>
<reference evidence="3" key="1">
    <citation type="submission" date="2016-10" db="EMBL/GenBank/DDBJ databases">
        <authorList>
            <person name="Varghese N."/>
            <person name="Submissions S."/>
        </authorList>
    </citation>
    <scope>NUCLEOTIDE SEQUENCE [LARGE SCALE GENOMIC DNA]</scope>
    <source>
        <strain evidence="3">DSM 4771</strain>
    </source>
</reference>
<gene>
    <name evidence="2" type="ORF">SAMN04490247_1344</name>
</gene>
<dbReference type="PANTHER" id="PTHR42951:SF4">
    <property type="entry name" value="ACYL-COENZYME A THIOESTERASE MBLAC2"/>
    <property type="match status" value="1"/>
</dbReference>
<dbReference type="STRING" id="86666.SAMN04490247_1344"/>
<proteinExistence type="predicted"/>
<evidence type="ECO:0000313" key="2">
    <source>
        <dbReference type="EMBL" id="SDJ26174.1"/>
    </source>
</evidence>
<dbReference type="OrthoDB" id="9802248at2"/>
<dbReference type="InterPro" id="IPR001279">
    <property type="entry name" value="Metallo-B-lactamas"/>
</dbReference>
<dbReference type="InterPro" id="IPR050855">
    <property type="entry name" value="NDM-1-like"/>
</dbReference>
<dbReference type="AlphaFoldDB" id="A0A1G8SAF1"/>
<dbReference type="EMBL" id="FNEV01000003">
    <property type="protein sequence ID" value="SDJ26174.1"/>
    <property type="molecule type" value="Genomic_DNA"/>
</dbReference>
<organism evidence="2 3">
    <name type="scientific">Salimicrobium halophilum</name>
    <dbReference type="NCBI Taxonomy" id="86666"/>
    <lineage>
        <taxon>Bacteria</taxon>
        <taxon>Bacillati</taxon>
        <taxon>Bacillota</taxon>
        <taxon>Bacilli</taxon>
        <taxon>Bacillales</taxon>
        <taxon>Bacillaceae</taxon>
        <taxon>Salimicrobium</taxon>
    </lineage>
</organism>
<dbReference type="Gene3D" id="3.60.15.10">
    <property type="entry name" value="Ribonuclease Z/Hydroxyacylglutathione hydrolase-like"/>
    <property type="match status" value="1"/>
</dbReference>
<dbReference type="Pfam" id="PF00753">
    <property type="entry name" value="Lactamase_B"/>
    <property type="match status" value="1"/>
</dbReference>
<evidence type="ECO:0000313" key="3">
    <source>
        <dbReference type="Proteomes" id="UP000199225"/>
    </source>
</evidence>
<dbReference type="PANTHER" id="PTHR42951">
    <property type="entry name" value="METALLO-BETA-LACTAMASE DOMAIN-CONTAINING"/>
    <property type="match status" value="1"/>
</dbReference>